<reference evidence="5" key="1">
    <citation type="journal article" date="2019" name="Int. J. Syst. Evol. Microbiol.">
        <title>The Global Catalogue of Microorganisms (GCM) 10K type strain sequencing project: providing services to taxonomists for standard genome sequencing and annotation.</title>
        <authorList>
            <consortium name="The Broad Institute Genomics Platform"/>
            <consortium name="The Broad Institute Genome Sequencing Center for Infectious Disease"/>
            <person name="Wu L."/>
            <person name="Ma J."/>
        </authorList>
    </citation>
    <scope>NUCLEOTIDE SEQUENCE [LARGE SCALE GENOMIC DNA]</scope>
    <source>
        <strain evidence="5">CGMCC 1.16455</strain>
    </source>
</reference>
<dbReference type="Pfam" id="PF01844">
    <property type="entry name" value="HNH"/>
    <property type="match status" value="1"/>
</dbReference>
<accession>A0ABW0FDF2</accession>
<comment type="caution">
    <text evidence="4">The sequence shown here is derived from an EMBL/GenBank/DDBJ whole genome shotgun (WGS) entry which is preliminary data.</text>
</comment>
<evidence type="ECO:0000256" key="2">
    <source>
        <dbReference type="SAM" id="MobiDB-lite"/>
    </source>
</evidence>
<comment type="similarity">
    <text evidence="1">Belongs to the Rv1128c/1148c/1588c/1702c/1945/3466 family.</text>
</comment>
<feature type="domain" description="HNH nuclease" evidence="3">
    <location>
        <begin position="400"/>
        <end position="450"/>
    </location>
</feature>
<dbReference type="GeneID" id="303298621"/>
<dbReference type="InterPro" id="IPR003615">
    <property type="entry name" value="HNH_nuc"/>
</dbReference>
<dbReference type="Proteomes" id="UP001595937">
    <property type="component" value="Unassembled WGS sequence"/>
</dbReference>
<dbReference type="Pfam" id="PF02720">
    <property type="entry name" value="DUF222"/>
    <property type="match status" value="1"/>
</dbReference>
<dbReference type="SMART" id="SM00507">
    <property type="entry name" value="HNHc"/>
    <property type="match status" value="1"/>
</dbReference>
<feature type="compositionally biased region" description="Pro residues" evidence="2">
    <location>
        <begin position="500"/>
        <end position="511"/>
    </location>
</feature>
<keyword evidence="5" id="KW-1185">Reference proteome</keyword>
<dbReference type="Gene3D" id="1.10.30.50">
    <property type="match status" value="1"/>
</dbReference>
<evidence type="ECO:0000259" key="3">
    <source>
        <dbReference type="SMART" id="SM00507"/>
    </source>
</evidence>
<sequence length="621" mass="65532">MEERPAGEQADEEPGSGDDPSAGDLLCDVAAHVAALEASPGARNLLSEILAATLQAFTRTTSVREPLPATAPHSAEESLAILGGLDHLRSSLAAIEATWQVHAEQRIREADRREGASTAAQGKGAASEVGIAGRVSPASASFSLASAHRLVQHLPGTFGRLWDGRLPVRQAATVASTLAAADPETCAAIDKLISEDPLSLAGKGDRQLRSDLQRMIQQLEPERSRDRAERAARARHVTMTPLADGMARVNAVLRGVDAAGLMKSLQRGAESLRAAGSKHSVPALEADLLVGAVLERSDPPPAGEERVRRSPGLELGIVITDTALLGRNNEAESAQLEGYGTIPAHVITDTLRGTPPGHLRSSAEDHPDEEVSAFYRRLYTSPSTGELVGMESRARAFPAGLARMIRWRDVTCRTPWCTAIIRQIDHVEPHHRGGPTSYANGQGLCTRCNLAKELGLWTLTPCDTPPAPESPGAGWAWSSPHGAYGLSPMPRLIDRQEPAGTPPPANPPATTPPTEDPDPPDPAAGSGPSEPPESPPAPVAAFHRRESQATATIDTNPGGQGGRSRNRDRIAVRNCPSTEPPDGRRVAMRPRRPRTRGRPGPRGGPGPPGSLRVSPASGRGS</sequence>
<feature type="compositionally biased region" description="Basic residues" evidence="2">
    <location>
        <begin position="586"/>
        <end position="599"/>
    </location>
</feature>
<organism evidence="4 5">
    <name type="scientific">Brachybacterium tyrofermentans</name>
    <dbReference type="NCBI Taxonomy" id="47848"/>
    <lineage>
        <taxon>Bacteria</taxon>
        <taxon>Bacillati</taxon>
        <taxon>Actinomycetota</taxon>
        <taxon>Actinomycetes</taxon>
        <taxon>Micrococcales</taxon>
        <taxon>Dermabacteraceae</taxon>
        <taxon>Brachybacterium</taxon>
    </lineage>
</organism>
<dbReference type="InterPro" id="IPR002711">
    <property type="entry name" value="HNH"/>
</dbReference>
<feature type="region of interest" description="Disordered" evidence="2">
    <location>
        <begin position="486"/>
        <end position="621"/>
    </location>
</feature>
<keyword evidence="4" id="KW-0255">Endonuclease</keyword>
<feature type="compositionally biased region" description="Polar residues" evidence="2">
    <location>
        <begin position="548"/>
        <end position="557"/>
    </location>
</feature>
<evidence type="ECO:0000256" key="1">
    <source>
        <dbReference type="ARBA" id="ARBA00023450"/>
    </source>
</evidence>
<evidence type="ECO:0000313" key="5">
    <source>
        <dbReference type="Proteomes" id="UP001595937"/>
    </source>
</evidence>
<keyword evidence="4" id="KW-0540">Nuclease</keyword>
<dbReference type="RefSeq" id="WP_343925665.1">
    <property type="nucleotide sequence ID" value="NZ_BAAAIR010000046.1"/>
</dbReference>
<keyword evidence="4" id="KW-0378">Hydrolase</keyword>
<gene>
    <name evidence="4" type="ORF">ACFPK8_04405</name>
</gene>
<dbReference type="EMBL" id="JBHSLN010000012">
    <property type="protein sequence ID" value="MFC5296743.1"/>
    <property type="molecule type" value="Genomic_DNA"/>
</dbReference>
<dbReference type="CDD" id="cd00085">
    <property type="entry name" value="HNHc"/>
    <property type="match status" value="1"/>
</dbReference>
<dbReference type="InterPro" id="IPR003870">
    <property type="entry name" value="DUF222"/>
</dbReference>
<feature type="region of interest" description="Disordered" evidence="2">
    <location>
        <begin position="1"/>
        <end position="24"/>
    </location>
</feature>
<evidence type="ECO:0000313" key="4">
    <source>
        <dbReference type="EMBL" id="MFC5296743.1"/>
    </source>
</evidence>
<dbReference type="GO" id="GO:0004519">
    <property type="term" value="F:endonuclease activity"/>
    <property type="evidence" value="ECO:0007669"/>
    <property type="project" value="UniProtKB-KW"/>
</dbReference>
<protein>
    <submittedName>
        <fullName evidence="4">HNH endonuclease signature motif containing protein</fullName>
    </submittedName>
</protein>
<name>A0ABW0FDF2_9MICO</name>
<feature type="compositionally biased region" description="Pro residues" evidence="2">
    <location>
        <begin position="529"/>
        <end position="538"/>
    </location>
</feature>
<proteinExistence type="inferred from homology"/>